<evidence type="ECO:0000256" key="1">
    <source>
        <dbReference type="SAM" id="SignalP"/>
    </source>
</evidence>
<proteinExistence type="predicted"/>
<evidence type="ECO:0000313" key="3">
    <source>
        <dbReference type="EMBL" id="SYW80257.1"/>
    </source>
</evidence>
<dbReference type="EMBL" id="ULHB01000067">
    <property type="protein sequence ID" value="SYW80257.1"/>
    <property type="molecule type" value="Genomic_DNA"/>
</dbReference>
<dbReference type="InterPro" id="IPR057210">
    <property type="entry name" value="DUF7888"/>
</dbReference>
<dbReference type="PANTHER" id="PTHR40845:SF1">
    <property type="match status" value="1"/>
</dbReference>
<dbReference type="Proteomes" id="UP000658997">
    <property type="component" value="Unassembled WGS sequence"/>
</dbReference>
<feature type="chain" id="PRO_5034825538" description="DUF7888 domain-containing protein" evidence="1">
    <location>
        <begin position="22"/>
        <end position="344"/>
    </location>
</feature>
<organism evidence="3 4">
    <name type="scientific">Ustilago bromivora</name>
    <dbReference type="NCBI Taxonomy" id="307758"/>
    <lineage>
        <taxon>Eukaryota</taxon>
        <taxon>Fungi</taxon>
        <taxon>Dikarya</taxon>
        <taxon>Basidiomycota</taxon>
        <taxon>Ustilaginomycotina</taxon>
        <taxon>Ustilaginomycetes</taxon>
        <taxon>Ustilaginales</taxon>
        <taxon>Ustilaginaceae</taxon>
        <taxon>Ustilago</taxon>
    </lineage>
</organism>
<sequence length="344" mass="38190">MVNFIKLLGLWAILLFSLVSAGELGKQQSLAWVAAKDYLERAHSILHPSFRTPTDFDIPKEDIEEAWEHAHSQDAGSLYTNQAKGSRKAIYALTKIPHSSVLGRRWGLDREPPRNAYLFWQIQKRHEPKFLIAQICRVLPSKSVVPLQQYASSDGELASASAGLVCPLLAEVEMAPTSWASRSAIDDDLNTGADCINNGDVQSTMTLSLLLSVTVQAEALIGHHSTLHRHMKRNNLETCTKDMASLTFNASPSLSNTTAAICYKAGYNYKVEDESETHFRSGLIRTCYVGGWSGPYTIDYTCFYLLGKNKFTANDDGGYENLAIERAADKCNWNSDKKELSCTD</sequence>
<keyword evidence="4" id="KW-1185">Reference proteome</keyword>
<comment type="caution">
    <text evidence="3">The sequence shown here is derived from an EMBL/GenBank/DDBJ whole genome shotgun (WGS) entry which is preliminary data.</text>
</comment>
<protein>
    <recommendedName>
        <fullName evidence="2">DUF7888 domain-containing protein</fullName>
    </recommendedName>
</protein>
<dbReference type="Pfam" id="PF25411">
    <property type="entry name" value="DUF7888"/>
    <property type="match status" value="1"/>
</dbReference>
<reference evidence="3" key="1">
    <citation type="submission" date="2018-08" db="EMBL/GenBank/DDBJ databases">
        <authorList>
            <person name="Guldener U."/>
        </authorList>
    </citation>
    <scope>NUCLEOTIDE SEQUENCE</scope>
    <source>
        <strain evidence="3">UB2</strain>
    </source>
</reference>
<keyword evidence="1" id="KW-0732">Signal</keyword>
<evidence type="ECO:0000313" key="4">
    <source>
        <dbReference type="Proteomes" id="UP000658997"/>
    </source>
</evidence>
<feature type="domain" description="DUF7888" evidence="2">
    <location>
        <begin position="235"/>
        <end position="343"/>
    </location>
</feature>
<dbReference type="AlphaFoldDB" id="A0A8H8TU60"/>
<evidence type="ECO:0000259" key="2">
    <source>
        <dbReference type="Pfam" id="PF25411"/>
    </source>
</evidence>
<feature type="signal peptide" evidence="1">
    <location>
        <begin position="1"/>
        <end position="21"/>
    </location>
</feature>
<gene>
    <name evidence="3" type="ORF">UBRO2_03525</name>
</gene>
<accession>A0A8H8TU60</accession>
<dbReference type="PANTHER" id="PTHR40845">
    <property type="match status" value="1"/>
</dbReference>
<name>A0A8H8TU60_9BASI</name>